<gene>
    <name evidence="1" type="ORF">OSSY52_04130</name>
</gene>
<proteinExistence type="predicted"/>
<sequence>MVLLFIEKKNDIIMSYSQYVIVSVIKCVNCVNVQKIKKNKNTFDILIFKSKTKE</sequence>
<accession>A0A7G1G8B1</accession>
<dbReference type="Proteomes" id="UP000516361">
    <property type="component" value="Chromosome"/>
</dbReference>
<dbReference type="KEGG" id="ocy:OSSY52_04130"/>
<organism evidence="1 2">
    <name type="scientific">Tepiditoga spiralis</name>
    <dbReference type="NCBI Taxonomy" id="2108365"/>
    <lineage>
        <taxon>Bacteria</taxon>
        <taxon>Thermotogati</taxon>
        <taxon>Thermotogota</taxon>
        <taxon>Thermotogae</taxon>
        <taxon>Petrotogales</taxon>
        <taxon>Petrotogaceae</taxon>
        <taxon>Tepiditoga</taxon>
    </lineage>
</organism>
<dbReference type="EMBL" id="AP018712">
    <property type="protein sequence ID" value="BBE30272.1"/>
    <property type="molecule type" value="Genomic_DNA"/>
</dbReference>
<dbReference type="AlphaFoldDB" id="A0A7G1G8B1"/>
<name>A0A7G1G8B1_9BACT</name>
<keyword evidence="2" id="KW-1185">Reference proteome</keyword>
<reference evidence="1 2" key="1">
    <citation type="submission" date="2018-06" db="EMBL/GenBank/DDBJ databases">
        <title>Genome sequencing of Oceanotoga sp. sy52.</title>
        <authorList>
            <person name="Mori K."/>
        </authorList>
    </citation>
    <scope>NUCLEOTIDE SEQUENCE [LARGE SCALE GENOMIC DNA]</scope>
    <source>
        <strain evidence="2">sy52</strain>
    </source>
</reference>
<evidence type="ECO:0000313" key="1">
    <source>
        <dbReference type="EMBL" id="BBE30272.1"/>
    </source>
</evidence>
<evidence type="ECO:0000313" key="2">
    <source>
        <dbReference type="Proteomes" id="UP000516361"/>
    </source>
</evidence>
<dbReference type="InParanoid" id="A0A7G1G8B1"/>
<protein>
    <submittedName>
        <fullName evidence="1">Uncharacterized protein</fullName>
    </submittedName>
</protein>